<reference evidence="2" key="2">
    <citation type="submission" date="2018-05" db="EMBL/GenBank/DDBJ databases">
        <title>OmerRS3 (Oryza meridionalis Reference Sequence Version 3).</title>
        <authorList>
            <person name="Zhang J."/>
            <person name="Kudrna D."/>
            <person name="Lee S."/>
            <person name="Talag J."/>
            <person name="Welchert J."/>
            <person name="Wing R.A."/>
        </authorList>
    </citation>
    <scope>NUCLEOTIDE SEQUENCE [LARGE SCALE GENOMIC DNA]</scope>
    <source>
        <strain evidence="2">cv. OR44</strain>
    </source>
</reference>
<feature type="region of interest" description="Disordered" evidence="1">
    <location>
        <begin position="65"/>
        <end position="117"/>
    </location>
</feature>
<dbReference type="Proteomes" id="UP000008021">
    <property type="component" value="Chromosome 3"/>
</dbReference>
<evidence type="ECO:0008006" key="4">
    <source>
        <dbReference type="Google" id="ProtNLM"/>
    </source>
</evidence>
<evidence type="ECO:0000313" key="3">
    <source>
        <dbReference type="Proteomes" id="UP000008021"/>
    </source>
</evidence>
<name>A0A0E0CTN8_9ORYZ</name>
<feature type="compositionally biased region" description="Low complexity" evidence="1">
    <location>
        <begin position="65"/>
        <end position="74"/>
    </location>
</feature>
<sequence>MATARSAPPWPDLAGWRLTAGVETAMVGARGCGRRWSEWRRWRRRRGWRRQWGWQRRWIGVRVADPAAPEVVPATGGGSGPPAARSSEDRRGGSSELARRRRGPHGDGSAEPTARAAAASARRRLVVAVRRQLAGGVSGWPTTSVAGVAAGSGGDRARWPWREEARYWW</sequence>
<reference evidence="2" key="1">
    <citation type="submission" date="2015-04" db="UniProtKB">
        <authorList>
            <consortium name="EnsemblPlants"/>
        </authorList>
    </citation>
    <scope>IDENTIFICATION</scope>
</reference>
<evidence type="ECO:0000313" key="2">
    <source>
        <dbReference type="EnsemblPlants" id="OMERI03G00060.1"/>
    </source>
</evidence>
<organism evidence="2">
    <name type="scientific">Oryza meridionalis</name>
    <dbReference type="NCBI Taxonomy" id="40149"/>
    <lineage>
        <taxon>Eukaryota</taxon>
        <taxon>Viridiplantae</taxon>
        <taxon>Streptophyta</taxon>
        <taxon>Embryophyta</taxon>
        <taxon>Tracheophyta</taxon>
        <taxon>Spermatophyta</taxon>
        <taxon>Magnoliopsida</taxon>
        <taxon>Liliopsida</taxon>
        <taxon>Poales</taxon>
        <taxon>Poaceae</taxon>
        <taxon>BOP clade</taxon>
        <taxon>Oryzoideae</taxon>
        <taxon>Oryzeae</taxon>
        <taxon>Oryzinae</taxon>
        <taxon>Oryza</taxon>
    </lineage>
</organism>
<dbReference type="Gramene" id="OMERI03G00060.1">
    <property type="protein sequence ID" value="OMERI03G00060.1"/>
    <property type="gene ID" value="OMERI03G00060"/>
</dbReference>
<dbReference type="HOGENOM" id="CLU_134677_0_0_1"/>
<accession>A0A0E0CTN8</accession>
<dbReference type="EnsemblPlants" id="OMERI03G00060.1">
    <property type="protein sequence ID" value="OMERI03G00060.1"/>
    <property type="gene ID" value="OMERI03G00060"/>
</dbReference>
<protein>
    <recommendedName>
        <fullName evidence="4">DUF834 domain-containing protein</fullName>
    </recommendedName>
</protein>
<dbReference type="STRING" id="40149.A0A0E0CTN8"/>
<keyword evidence="3" id="KW-1185">Reference proteome</keyword>
<dbReference type="AlphaFoldDB" id="A0A0E0CTN8"/>
<evidence type="ECO:0000256" key="1">
    <source>
        <dbReference type="SAM" id="MobiDB-lite"/>
    </source>
</evidence>
<proteinExistence type="predicted"/>